<dbReference type="GeneID" id="1725071"/>
<reference evidence="3 4" key="2">
    <citation type="journal article" date="1994" name="J. Gen. Virol.">
        <title>The granulin gene region of Cryptophlebia leucotreta granulosis virus: sequence analysis and phylogenetic considerations.</title>
        <authorList>
            <person name="Jehle J.A."/>
            <person name="Backhaus H."/>
        </authorList>
    </citation>
    <scope>NUCLEOTIDE SEQUENCE [LARGE SCALE GENOMIC DNA]</scope>
    <source>
        <strain evidence="3">CV3</strain>
    </source>
</reference>
<keyword evidence="4" id="KW-1185">Reference proteome</keyword>
<reference evidence="3 4" key="1">
    <citation type="journal article" date="1994" name="J. Gen. Virol.">
        <title>Genome organization of the DNA-binding protein gene region of Cryptophlebia leucotreta granulosis virus is closely related to that of nuclear polyhedrosis viruses.</title>
        <authorList>
            <person name="Jehle J.A."/>
            <person name="Backhaus H."/>
        </authorList>
    </citation>
    <scope>NUCLEOTIDE SEQUENCE [LARGE SCALE GENOMIC DNA]</scope>
    <source>
        <strain evidence="3">CV3</strain>
    </source>
</reference>
<dbReference type="OrthoDB" id="2848at10239"/>
<organismHost>
    <name type="scientific">Tortricidae</name>
    <dbReference type="NCBI Taxonomy" id="7139"/>
</organismHost>
<evidence type="ECO:0000256" key="1">
    <source>
        <dbReference type="SAM" id="Phobius"/>
    </source>
</evidence>
<feature type="transmembrane region" description="Helical" evidence="1">
    <location>
        <begin position="605"/>
        <end position="622"/>
    </location>
</feature>
<dbReference type="InterPro" id="IPR013613">
    <property type="entry name" value="Baculo_p74_N"/>
</dbReference>
<dbReference type="GO" id="GO:0019058">
    <property type="term" value="P:viral life cycle"/>
    <property type="evidence" value="ECO:0007669"/>
    <property type="project" value="InterPro"/>
</dbReference>
<dbReference type="InterPro" id="IPR007663">
    <property type="entry name" value="Baculo_p74"/>
</dbReference>
<feature type="transmembrane region" description="Helical" evidence="1">
    <location>
        <begin position="634"/>
        <end position="653"/>
    </location>
</feature>
<reference evidence="3 4" key="4">
    <citation type="journal article" date="2003" name="Virology">
        <title>The genome of the Cryptophlebia leucotreta granulovirus.</title>
        <authorList>
            <person name="Lange M."/>
            <person name="Jehle J.A."/>
        </authorList>
    </citation>
    <scope>NUCLEOTIDE SEQUENCE [LARGE SCALE GENOMIC DNA]</scope>
    <source>
        <strain evidence="3">CV3</strain>
    </source>
</reference>
<protein>
    <submittedName>
        <fullName evidence="3">p74</fullName>
    </submittedName>
</protein>
<sequence length="670" mass="76432">MATPTSLDIINAVNYLTNRDTLEYIIKWRQRFPHILVDYNVRYASNNDYYIPPKLRLTSAVVVQLFFSKEGCKSMSCYPYTETGVIDFENTPLGGYTQTSNTSVQYNQPACFNLDPSLAARDGNIQSVELRYTNHNQCILVDTFTKVWMNTPYIRTSKHVVRGVDDVPGFDISNEDDPVFPERIKGKFNEAYCRRFGRSENNNACTQPWYEIFVSFVLGESILSTFKLASTNVFDDLRNFDYHKPSNILPDAPEPEGISMLEDWYSVRDKNVDSTIELGFLHNIFPIKSLNEVLMYTANSGFQIDASGRNGFKKRGLIEEFMEYRNKKLKNGDNRHESLHKEKSVFSNPPKYGLSNNNELESIIVEFLEDHTFIMSILTDLGFNVLESTITNMLNQINKVLIPALRRMLLMQSGRITAALMGQTYKAAIIHSLNRAFINTVTTVAKASVKAVKAAASIANLALTFLTIADLVLMIWDPFGYNNMFPRNYLDDLSTAFLSAYYESVDATDRNLIEFQPQHFANFVIDDEEEYFVGNMLHLADYMAALDVNSNGQLVNLLEGDVINDFDEEELVGISLAANDTWSYFKWFCARHDALVKNISPTVKMIAGFGILTSIIGLLYYLKNFNQILMNYKQCIELLFLILIILCLILLILPSLQYYTKIITIKLSEI</sequence>
<dbReference type="Pfam" id="PF08404">
    <property type="entry name" value="Baculo_p74_N"/>
    <property type="match status" value="1"/>
</dbReference>
<evidence type="ECO:0000313" key="4">
    <source>
        <dbReference type="Proteomes" id="UP000203359"/>
    </source>
</evidence>
<dbReference type="Pfam" id="PF04583">
    <property type="entry name" value="Baculo_p74"/>
    <property type="match status" value="1"/>
</dbReference>
<keyword evidence="1" id="KW-0812">Transmembrane</keyword>
<keyword evidence="1" id="KW-0472">Membrane</keyword>
<dbReference type="EMBL" id="AY229987">
    <property type="protein sequence ID" value="AAQ21653.1"/>
    <property type="molecule type" value="Genomic_DNA"/>
</dbReference>
<keyword evidence="1" id="KW-1133">Transmembrane helix</keyword>
<dbReference type="KEGG" id="vg:1725071"/>
<reference evidence="3 4" key="3">
    <citation type="journal article" date="2002" name="J. Gen. Virol.">
        <title>The expansion of a hypervariable, non-hr ori-like region in the genome of Cryptophlebia leucotreta granulovirus provides in vivo evidence for the utilization of baculovirus non-hr oris during replication.</title>
        <authorList>
            <person name="Jehle J.A."/>
        </authorList>
    </citation>
    <scope>NUCLEOTIDE SEQUENCE [LARGE SCALE GENOMIC DNA]</scope>
    <source>
        <strain evidence="3">CV3</strain>
    </source>
</reference>
<accession>Q7T5N1</accession>
<dbReference type="Proteomes" id="UP000203359">
    <property type="component" value="Segment"/>
</dbReference>
<evidence type="ECO:0000313" key="3">
    <source>
        <dbReference type="EMBL" id="AAQ21653.1"/>
    </source>
</evidence>
<feature type="domain" description="Baculoviridae p74 N-terminal" evidence="2">
    <location>
        <begin position="5"/>
        <end position="302"/>
    </location>
</feature>
<proteinExistence type="predicted"/>
<name>Q7T5N1_GVCL</name>
<evidence type="ECO:0000259" key="2">
    <source>
        <dbReference type="Pfam" id="PF08404"/>
    </source>
</evidence>
<dbReference type="RefSeq" id="NP_891905.1">
    <property type="nucleotide sequence ID" value="NC_005068.1"/>
</dbReference>
<organism evidence="3 4">
    <name type="scientific">Cryptophlebia leucotreta granulosis virus</name>
    <name type="common">ClGV</name>
    <name type="synonym">Cryptophlebia leucotreta granulovirus</name>
    <dbReference type="NCBI Taxonomy" id="35254"/>
    <lineage>
        <taxon>Viruses</taxon>
        <taxon>Viruses incertae sedis</taxon>
        <taxon>Naldaviricetes</taxon>
        <taxon>Lefavirales</taxon>
        <taxon>Baculoviridae</taxon>
        <taxon>Betabaculovirus</taxon>
        <taxon>Betabaculovirus cryleucotretae</taxon>
    </lineage>
</organism>